<dbReference type="Proteomes" id="UP000485058">
    <property type="component" value="Unassembled WGS sequence"/>
</dbReference>
<feature type="non-terminal residue" evidence="1">
    <location>
        <position position="1"/>
    </location>
</feature>
<reference evidence="1 2" key="1">
    <citation type="submission" date="2020-02" db="EMBL/GenBank/DDBJ databases">
        <title>Draft genome sequence of Haematococcus lacustris strain NIES-144.</title>
        <authorList>
            <person name="Morimoto D."/>
            <person name="Nakagawa S."/>
            <person name="Yoshida T."/>
            <person name="Sawayama S."/>
        </authorList>
    </citation>
    <scope>NUCLEOTIDE SEQUENCE [LARGE SCALE GENOMIC DNA]</scope>
    <source>
        <strain evidence="1 2">NIES-144</strain>
    </source>
</reference>
<comment type="caution">
    <text evidence="1">The sequence shown here is derived from an EMBL/GenBank/DDBJ whole genome shotgun (WGS) entry which is preliminary data.</text>
</comment>
<dbReference type="AlphaFoldDB" id="A0A699YQT4"/>
<organism evidence="1 2">
    <name type="scientific">Haematococcus lacustris</name>
    <name type="common">Green alga</name>
    <name type="synonym">Haematococcus pluvialis</name>
    <dbReference type="NCBI Taxonomy" id="44745"/>
    <lineage>
        <taxon>Eukaryota</taxon>
        <taxon>Viridiplantae</taxon>
        <taxon>Chlorophyta</taxon>
        <taxon>core chlorophytes</taxon>
        <taxon>Chlorophyceae</taxon>
        <taxon>CS clade</taxon>
        <taxon>Chlamydomonadales</taxon>
        <taxon>Haematococcaceae</taxon>
        <taxon>Haematococcus</taxon>
    </lineage>
</organism>
<dbReference type="GO" id="GO:0004176">
    <property type="term" value="F:ATP-dependent peptidase activity"/>
    <property type="evidence" value="ECO:0007669"/>
    <property type="project" value="TreeGrafter"/>
</dbReference>
<dbReference type="EMBL" id="BLLF01000482">
    <property type="protein sequence ID" value="GFH12250.1"/>
    <property type="molecule type" value="Genomic_DNA"/>
</dbReference>
<evidence type="ECO:0000313" key="2">
    <source>
        <dbReference type="Proteomes" id="UP000485058"/>
    </source>
</evidence>
<feature type="non-terminal residue" evidence="1">
    <location>
        <position position="103"/>
    </location>
</feature>
<proteinExistence type="predicted"/>
<dbReference type="SUPFAM" id="SSF52540">
    <property type="entry name" value="P-loop containing nucleoside triphosphate hydrolases"/>
    <property type="match status" value="1"/>
</dbReference>
<sequence>MDALMEMGKLNTARIRKATDPKIMEVKKRVRQARRALKRESKVQLSDEVIFFDDVAGNAEAKVQLAEVVDFFNQPQKFKASGARAPKGVLLVGSPGNGKTLMA</sequence>
<dbReference type="GO" id="GO:0006508">
    <property type="term" value="P:proteolysis"/>
    <property type="evidence" value="ECO:0007669"/>
    <property type="project" value="TreeGrafter"/>
</dbReference>
<protein>
    <submittedName>
        <fullName evidence="1">AAA domain-containing protein</fullName>
    </submittedName>
</protein>
<dbReference type="InterPro" id="IPR027417">
    <property type="entry name" value="P-loop_NTPase"/>
</dbReference>
<dbReference type="Gene3D" id="3.40.50.300">
    <property type="entry name" value="P-loop containing nucleotide triphosphate hydrolases"/>
    <property type="match status" value="1"/>
</dbReference>
<dbReference type="PANTHER" id="PTHR23076:SF113">
    <property type="entry name" value="ATP-DEPENDENT ZINC METALLOPROTEASE FTSH 1, CHLOROPLASTIC-RELATED"/>
    <property type="match status" value="1"/>
</dbReference>
<accession>A0A699YQT4</accession>
<keyword evidence="2" id="KW-1185">Reference proteome</keyword>
<evidence type="ECO:0000313" key="1">
    <source>
        <dbReference type="EMBL" id="GFH12250.1"/>
    </source>
</evidence>
<gene>
    <name evidence="1" type="ORF">HaLaN_07896</name>
</gene>
<dbReference type="PANTHER" id="PTHR23076">
    <property type="entry name" value="METALLOPROTEASE M41 FTSH"/>
    <property type="match status" value="1"/>
</dbReference>
<name>A0A699YQT4_HAELA</name>